<name>A0A915DST0_9BILA</name>
<protein>
    <submittedName>
        <fullName evidence="3">Uncharacterized protein</fullName>
    </submittedName>
</protein>
<sequence length="92" mass="10048">MQSIGKSDYESTPKSPLYTKLVSKSAKQSMCLTNVLTDPSDGIQQYGLMFIGKTSDTSKTSTNSKISNAKTPTVTRQSSGIGHSPNNEFRRR</sequence>
<dbReference type="AlphaFoldDB" id="A0A915DST0"/>
<feature type="region of interest" description="Disordered" evidence="1">
    <location>
        <begin position="54"/>
        <end position="92"/>
    </location>
</feature>
<accession>A0A915DST0</accession>
<proteinExistence type="predicted"/>
<dbReference type="WBParaSite" id="jg22774">
    <property type="protein sequence ID" value="jg22774"/>
    <property type="gene ID" value="jg22774"/>
</dbReference>
<feature type="compositionally biased region" description="Low complexity" evidence="1">
    <location>
        <begin position="54"/>
        <end position="71"/>
    </location>
</feature>
<evidence type="ECO:0000313" key="2">
    <source>
        <dbReference type="Proteomes" id="UP000887574"/>
    </source>
</evidence>
<evidence type="ECO:0000313" key="3">
    <source>
        <dbReference type="WBParaSite" id="jg22774"/>
    </source>
</evidence>
<evidence type="ECO:0000256" key="1">
    <source>
        <dbReference type="SAM" id="MobiDB-lite"/>
    </source>
</evidence>
<dbReference type="Proteomes" id="UP000887574">
    <property type="component" value="Unplaced"/>
</dbReference>
<keyword evidence="2" id="KW-1185">Reference proteome</keyword>
<organism evidence="2 3">
    <name type="scientific">Ditylenchus dipsaci</name>
    <dbReference type="NCBI Taxonomy" id="166011"/>
    <lineage>
        <taxon>Eukaryota</taxon>
        <taxon>Metazoa</taxon>
        <taxon>Ecdysozoa</taxon>
        <taxon>Nematoda</taxon>
        <taxon>Chromadorea</taxon>
        <taxon>Rhabditida</taxon>
        <taxon>Tylenchina</taxon>
        <taxon>Tylenchomorpha</taxon>
        <taxon>Sphaerularioidea</taxon>
        <taxon>Anguinidae</taxon>
        <taxon>Anguininae</taxon>
        <taxon>Ditylenchus</taxon>
    </lineage>
</organism>
<reference evidence="3" key="1">
    <citation type="submission" date="2022-11" db="UniProtKB">
        <authorList>
            <consortium name="WormBaseParasite"/>
        </authorList>
    </citation>
    <scope>IDENTIFICATION</scope>
</reference>
<feature type="compositionally biased region" description="Polar residues" evidence="1">
    <location>
        <begin position="72"/>
        <end position="92"/>
    </location>
</feature>